<dbReference type="Gene3D" id="3.40.50.300">
    <property type="entry name" value="P-loop containing nucleotide triphosphate hydrolases"/>
    <property type="match status" value="1"/>
</dbReference>
<name>X1V3Y9_9ZZZZ</name>
<protein>
    <recommendedName>
        <fullName evidence="1">Restriction endonuclease type I HsdR second RecA-like helicase domain-containing protein</fullName>
    </recommendedName>
</protein>
<organism evidence="2">
    <name type="scientific">marine sediment metagenome</name>
    <dbReference type="NCBI Taxonomy" id="412755"/>
    <lineage>
        <taxon>unclassified sequences</taxon>
        <taxon>metagenomes</taxon>
        <taxon>ecological metagenomes</taxon>
    </lineage>
</organism>
<dbReference type="InterPro" id="IPR055180">
    <property type="entry name" value="HsdR_RecA-like_helicase_dom_2"/>
</dbReference>
<evidence type="ECO:0000259" key="1">
    <source>
        <dbReference type="Pfam" id="PF22679"/>
    </source>
</evidence>
<dbReference type="EMBL" id="BARW01031851">
    <property type="protein sequence ID" value="GAJ06901.1"/>
    <property type="molecule type" value="Genomic_DNA"/>
</dbReference>
<dbReference type="Pfam" id="PF22679">
    <property type="entry name" value="T1R_D3-like"/>
    <property type="match status" value="1"/>
</dbReference>
<sequence>RMEQVVNDILFDFSVKPRLSSERGNAMLISSSIYEACKYYTLFQKTPMNGKCAVVTSYNPQTRDITLEDTGANTETDKEFIYNNYNELLNDVETQPMVLH</sequence>
<feature type="domain" description="Restriction endonuclease type I HsdR second RecA-like helicase" evidence="1">
    <location>
        <begin position="23"/>
        <end position="90"/>
    </location>
</feature>
<accession>X1V3Y9</accession>
<reference evidence="2" key="1">
    <citation type="journal article" date="2014" name="Front. Microbiol.">
        <title>High frequency of phylogenetically diverse reductive dehalogenase-homologous genes in deep subseafloor sedimentary metagenomes.</title>
        <authorList>
            <person name="Kawai M."/>
            <person name="Futagami T."/>
            <person name="Toyoda A."/>
            <person name="Takaki Y."/>
            <person name="Nishi S."/>
            <person name="Hori S."/>
            <person name="Arai W."/>
            <person name="Tsubouchi T."/>
            <person name="Morono Y."/>
            <person name="Uchiyama I."/>
            <person name="Ito T."/>
            <person name="Fujiyama A."/>
            <person name="Inagaki F."/>
            <person name="Takami H."/>
        </authorList>
    </citation>
    <scope>NUCLEOTIDE SEQUENCE</scope>
    <source>
        <strain evidence="2">Expedition CK06-06</strain>
    </source>
</reference>
<dbReference type="AlphaFoldDB" id="X1V3Y9"/>
<evidence type="ECO:0000313" key="2">
    <source>
        <dbReference type="EMBL" id="GAJ06901.1"/>
    </source>
</evidence>
<feature type="non-terminal residue" evidence="2">
    <location>
        <position position="1"/>
    </location>
</feature>
<dbReference type="InterPro" id="IPR027417">
    <property type="entry name" value="P-loop_NTPase"/>
</dbReference>
<proteinExistence type="predicted"/>
<gene>
    <name evidence="2" type="ORF">S12H4_50557</name>
</gene>
<comment type="caution">
    <text evidence="2">The sequence shown here is derived from an EMBL/GenBank/DDBJ whole genome shotgun (WGS) entry which is preliminary data.</text>
</comment>